<name>A0A1Q8S312_9PEZI</name>
<keyword evidence="13" id="KW-1185">Reference proteome</keyword>
<dbReference type="InterPro" id="IPR049551">
    <property type="entry name" value="PKS_DH_C"/>
</dbReference>
<evidence type="ECO:0000259" key="9">
    <source>
        <dbReference type="PROSITE" id="PS50075"/>
    </source>
</evidence>
<dbReference type="STRING" id="708187.A0A1Q8S312"/>
<dbReference type="GO" id="GO:0006633">
    <property type="term" value="P:fatty acid biosynthetic process"/>
    <property type="evidence" value="ECO:0007669"/>
    <property type="project" value="InterPro"/>
</dbReference>
<evidence type="ECO:0000259" key="10">
    <source>
        <dbReference type="PROSITE" id="PS52004"/>
    </source>
</evidence>
<dbReference type="InterPro" id="IPR014031">
    <property type="entry name" value="Ketoacyl_synth_C"/>
</dbReference>
<feature type="region of interest" description="Disordered" evidence="8">
    <location>
        <begin position="2602"/>
        <end position="2642"/>
    </location>
</feature>
<dbReference type="InterPro" id="IPR049552">
    <property type="entry name" value="PKS_DH_N"/>
</dbReference>
<dbReference type="Gene3D" id="3.30.70.3290">
    <property type="match status" value="1"/>
</dbReference>
<sequence>MSDLEPIAIVGIGCRFPGSANSPSKLWELLRSPRDVAKRIPKQRWNLDKFYHPTGTHHGTTNVTESYFLDENDDIRYFDTKFFGVGTAEAEAMDPQHRMLLEVVYEAMEHGGFTLSSLHGSDTAVYVGMMCTDYNITLGLDSTFIPQYTATGVSPSNASSRISYYFNWHGPSMTIDTACSSSLVAVHQAVDHLRTDRSRVAVACGTNLMINVSPYLTESKLNMLSPTGRSRMWDADADGYARGDGVATVLLKRLSDAIADGDMIEGIIRNTGFTHDGRTLGITMPSGQAQADLIRRTYAEVGLNLENRANWPQFFEAHGTGTPVGDPQEASALVSAFYPGREDQYDADDKLLVGSIKTLVGHTEGTAGLAGLLKGCLALKHAEIPPNLLFDRLSPGVAPYYKHLCIPTDLQPWPAVPEGTPRRVSVNSFGFGGTDAHAILESYEAPSRRTCQSKVSAVLPFTFSAASPGALRDLLDKYAAYFDDQSDVNLGDLGYTLSCRRSALPYKVAFAASTATDLAEKIRGVVKNVEGDTDDGKAGPLSVRTATESSTSYLGIFTGQGAQWPRMGFELLNASRRASKILATLQDSLDSLPTEDRPDWKLLDQLSAPAETSRVLSAEVAQPLCTAVQIMLLDLLHLAGVQFEAVVAHSSGEIGAAYASGFLSATDAIRVAYYRGLWTTRQPHGGEKGAMLAVGTSYDDALSLCESEDVEGRLAVAAVNSPSSVTLSGDESAVMIAKNVYEEEGKFCRLLHVDKAYHSHHMLVCSKSYEQSLLACGIRCLTPTKDTNAVRWYSSVDSGKLMTQSEDINAAYWVRNMTSPVLFEGALRTALTQHLQIDVAVEVGPHPALKGPSVEVIKTLRPGSTTSSGAGDISLPYFGTLQRGKNDIEAFSELLGGIWILRGPDSLSLKVYQDSFDGASAQLLSGLPTYAWDHDRPLWWEARSTRNYLRQEDKFHDLLGSKTPDASAEEWKWVNWLKADEIPWLSGHSLQGQLVFPGAGYLVMAIEASMRLAGAHSVQKIEFNNIDIRKALAIPHSGTETVVALSGISWDIQEKESAASGVKGNITARFTCSTPPSKDASDVLVNCCCDVLITLGQFKSDILAPRLSAPTALADVEVADFYAAMTKLGYYYEGPFKSITSLQRKLDVSSGTVCKPTREPGSTETPLFIHPGMLDSVLQALFAAYSAPGDNRLWSMHAPREIKRIRFVPGLCREHDVPGELAFDTILTDATQRNRMVGDVDLYTAGYGQKLLEIEGLAFVPLSKFGPANDRHIFARYEWVADAPCGERALAETTGFDVVPEGLEKAKVLERISFFYLRIIRDTLHAENANHNRKQPLPKHRLALMRWTDHVFDLVKNGEHPYIPAEWINDDLAIIGQVSAPMADDADVKLGVTVGQNLPDVIRKDENILAYMMANDLLDRYYEQGLGLSDLNKWSANLARQISQRHPQMSIIEIGAGTGGTTKGIVSALGESFASYMFTDISPSFFEKARENLAAWEDRLEYKPLDIETEPSSQGFYNHGYDLAVAGNVLHATRDLGETLKNTRTLLKPGGYLMAVECVDNTAIRAGFVQGGLEGWWIGAETGRPWGPTITLAEWDSLLKANGFAGVETTTPVLNGLYNQASVWLARAIDDDFRILREPLSASASFESPSQQYIISDLVLLGTETGHHTEALSGGILKILESVNEKGSKIHVNKIHEITSLESIIAQDGEEAFKLPEKCTLLSLVELDAPIFKDMSERRWEALKKSLVPCSSVLWLTAGARKGIEPFAAMTAGVVRTLVNEMCITTFQMLDIDKASDLTADLVMDNILRLAVQHEWRAKGIQKNMTWTLEPEYALEDGIMKVLRVVPDPERNDRYNSLHRRITKSMELPRGVPTASTTTERPLVNAVWNRAEKSWNLREQPRASIEADLDMFASSGVRDEHLLVLDVNYTLLSSISTPAGWLKLAVGNDIVGSGGQYVCVAPKSASTIVVPRSYAVPTNGDSVIQPFMSYVTGFLLCHRLFEVIPPKGSALLHSPDAVFAGIFAKLAADREITVYFTTSDPTKKSKRNWTCLHPRSPGRTITAALPRKLDVFVDMSGYGTMANNVNIEEADPERILSATLRENLPPQVTCYDMSLLLAAQTEPMDTFVKTAASGRYDELVGRLLREGNQLATDLLYDIPDGMPLPMVYLNEISTEQNKFKREKDLLIVNWAETDKISSEQFSTLCDIEVEPADRRPGLFRGDETYWLVGLAGDMGRSLCDWMIEHGARYIVLSSRNPRLPLDWLEAHQAKEGVHIAGIATDVTCFSSTARAKEEILTTLRFPKIAGVANGAMILRDKPMVETDFEMLQQVLRPKVDGTLHLDKLFSNEGDLDWFITLTSFASVIGNMGQMAYSAANSFQTALVRNRRSRGLPASAVDINMVVGIGYVERERRTGKLDRHAADRLLNRSQLMPVSEPDLHQIFAESVLACRETSKAEDPEIITGLQHLSSEKAAETFWGLSPKFSHWIRDSHAGRAQGAGSAHQEARIPLKARLSQASGPEQAFKIVKDAMLAKLKLALSTEKLDPSMPLVDLGVDSLVAVLLRNWSMQETGVDVPVLKTLGGDSTVEIAQFIVERLDFAGDKVDDDDASSILSGEGGSDSDLRPASTPGSISAESEKEWELK</sequence>
<feature type="domain" description="Carrier" evidence="9">
    <location>
        <begin position="2520"/>
        <end position="2596"/>
    </location>
</feature>
<dbReference type="Gene3D" id="3.40.50.720">
    <property type="entry name" value="NAD(P)-binding Rossmann-like Domain"/>
    <property type="match status" value="1"/>
</dbReference>
<dbReference type="InterPro" id="IPR014043">
    <property type="entry name" value="Acyl_transferase_dom"/>
</dbReference>
<dbReference type="SMART" id="SM00825">
    <property type="entry name" value="PKS_KS"/>
    <property type="match status" value="1"/>
</dbReference>
<dbReference type="SMART" id="SM00827">
    <property type="entry name" value="PKS_AT"/>
    <property type="match status" value="1"/>
</dbReference>
<evidence type="ECO:0000256" key="7">
    <source>
        <dbReference type="PROSITE-ProRule" id="PRU01363"/>
    </source>
</evidence>
<feature type="active site" description="Proton acceptor; for dehydratase activity" evidence="7">
    <location>
        <position position="988"/>
    </location>
</feature>
<dbReference type="PROSITE" id="PS52019">
    <property type="entry name" value="PKS_MFAS_DH"/>
    <property type="match status" value="1"/>
</dbReference>
<evidence type="ECO:0000256" key="6">
    <source>
        <dbReference type="ARBA" id="ARBA00023268"/>
    </source>
</evidence>
<dbReference type="PROSITE" id="PS52004">
    <property type="entry name" value="KS3_2"/>
    <property type="match status" value="1"/>
</dbReference>
<reference evidence="12 13" key="1">
    <citation type="submission" date="2016-11" db="EMBL/GenBank/DDBJ databases">
        <title>Draft Genome Assembly of Colletotrichum chlorophyti a pathogen of herbaceous plants.</title>
        <authorList>
            <person name="Gan P."/>
            <person name="Narusaka M."/>
            <person name="Tsushima A."/>
            <person name="Narusaka Y."/>
            <person name="Takano Y."/>
            <person name="Shirasu K."/>
        </authorList>
    </citation>
    <scope>NUCLEOTIDE SEQUENCE [LARGE SCALE GENOMIC DNA]</scope>
    <source>
        <strain evidence="12 13">NTL11</strain>
    </source>
</reference>
<dbReference type="Pfam" id="PF02801">
    <property type="entry name" value="Ketoacyl-synt_C"/>
    <property type="match status" value="1"/>
</dbReference>
<dbReference type="PANTHER" id="PTHR43775">
    <property type="entry name" value="FATTY ACID SYNTHASE"/>
    <property type="match status" value="1"/>
</dbReference>
<dbReference type="GO" id="GO:0044550">
    <property type="term" value="P:secondary metabolite biosynthetic process"/>
    <property type="evidence" value="ECO:0007669"/>
    <property type="project" value="TreeGrafter"/>
</dbReference>
<keyword evidence="5" id="KW-0560">Oxidoreductase</keyword>
<dbReference type="InterPro" id="IPR016036">
    <property type="entry name" value="Malonyl_transacylase_ACP-bd"/>
</dbReference>
<dbReference type="SMART" id="SM00822">
    <property type="entry name" value="PKS_KR"/>
    <property type="match status" value="1"/>
</dbReference>
<dbReference type="InterPro" id="IPR013968">
    <property type="entry name" value="PKS_KR"/>
</dbReference>
<keyword evidence="2" id="KW-0597">Phosphoprotein</keyword>
<evidence type="ECO:0000259" key="11">
    <source>
        <dbReference type="PROSITE" id="PS52019"/>
    </source>
</evidence>
<feature type="region of interest" description="C-terminal hotdog fold" evidence="7">
    <location>
        <begin position="1113"/>
        <end position="1268"/>
    </location>
</feature>
<dbReference type="OrthoDB" id="329835at2759"/>
<evidence type="ECO:0000256" key="2">
    <source>
        <dbReference type="ARBA" id="ARBA00022553"/>
    </source>
</evidence>
<dbReference type="InterPro" id="IPR042104">
    <property type="entry name" value="PKS_dehydratase_sf"/>
</dbReference>
<dbReference type="Pfam" id="PF21089">
    <property type="entry name" value="PKS_DH_N"/>
    <property type="match status" value="1"/>
</dbReference>
<dbReference type="EMBL" id="MPGH01000027">
    <property type="protein sequence ID" value="OLN95800.1"/>
    <property type="molecule type" value="Genomic_DNA"/>
</dbReference>
<dbReference type="InterPro" id="IPR001227">
    <property type="entry name" value="Ac_transferase_dom_sf"/>
</dbReference>
<dbReference type="Pfam" id="PF22621">
    <property type="entry name" value="CurL-like_PKS_C"/>
    <property type="match status" value="1"/>
</dbReference>
<dbReference type="Pfam" id="PF08659">
    <property type="entry name" value="KR"/>
    <property type="match status" value="1"/>
</dbReference>
<dbReference type="InterPro" id="IPR020806">
    <property type="entry name" value="PKS_PP-bd"/>
</dbReference>
<dbReference type="GO" id="GO:0016491">
    <property type="term" value="F:oxidoreductase activity"/>
    <property type="evidence" value="ECO:0007669"/>
    <property type="project" value="UniProtKB-KW"/>
</dbReference>
<dbReference type="Proteomes" id="UP000186583">
    <property type="component" value="Unassembled WGS sequence"/>
</dbReference>
<dbReference type="Gene3D" id="3.40.50.150">
    <property type="entry name" value="Vaccinia Virus protein VP39"/>
    <property type="match status" value="1"/>
</dbReference>
<dbReference type="Gene3D" id="3.10.129.110">
    <property type="entry name" value="Polyketide synthase dehydratase"/>
    <property type="match status" value="1"/>
</dbReference>
<dbReference type="GO" id="GO:0004315">
    <property type="term" value="F:3-oxoacyl-[acyl-carrier-protein] synthase activity"/>
    <property type="evidence" value="ECO:0007669"/>
    <property type="project" value="InterPro"/>
</dbReference>
<dbReference type="SMART" id="SM00823">
    <property type="entry name" value="PKS_PP"/>
    <property type="match status" value="1"/>
</dbReference>
<evidence type="ECO:0000256" key="3">
    <source>
        <dbReference type="ARBA" id="ARBA00022603"/>
    </source>
</evidence>
<dbReference type="Pfam" id="PF08242">
    <property type="entry name" value="Methyltransf_12"/>
    <property type="match status" value="1"/>
</dbReference>
<dbReference type="SUPFAM" id="SSF53335">
    <property type="entry name" value="S-adenosyl-L-methionine-dependent methyltransferases"/>
    <property type="match status" value="1"/>
</dbReference>
<dbReference type="InterPro" id="IPR050091">
    <property type="entry name" value="PKS_NRPS_Biosynth_Enz"/>
</dbReference>
<evidence type="ECO:0000256" key="4">
    <source>
        <dbReference type="ARBA" id="ARBA00022679"/>
    </source>
</evidence>
<organism evidence="12 13">
    <name type="scientific">Colletotrichum chlorophyti</name>
    <dbReference type="NCBI Taxonomy" id="708187"/>
    <lineage>
        <taxon>Eukaryota</taxon>
        <taxon>Fungi</taxon>
        <taxon>Dikarya</taxon>
        <taxon>Ascomycota</taxon>
        <taxon>Pezizomycotina</taxon>
        <taxon>Sordariomycetes</taxon>
        <taxon>Hypocreomycetidae</taxon>
        <taxon>Glomerellales</taxon>
        <taxon>Glomerellaceae</taxon>
        <taxon>Colletotrichum</taxon>
    </lineage>
</organism>
<dbReference type="SUPFAM" id="SSF55048">
    <property type="entry name" value="Probable ACP-binding domain of malonyl-CoA ACP transacylase"/>
    <property type="match status" value="1"/>
</dbReference>
<dbReference type="InterPro" id="IPR009081">
    <property type="entry name" value="PP-bd_ACP"/>
</dbReference>
<dbReference type="InterPro" id="IPR029063">
    <property type="entry name" value="SAM-dependent_MTases_sf"/>
</dbReference>
<dbReference type="GO" id="GO:0008168">
    <property type="term" value="F:methyltransferase activity"/>
    <property type="evidence" value="ECO:0007669"/>
    <property type="project" value="UniProtKB-KW"/>
</dbReference>
<dbReference type="InterPro" id="IPR020807">
    <property type="entry name" value="PKS_DH"/>
</dbReference>
<keyword evidence="3" id="KW-0489">Methyltransferase</keyword>
<dbReference type="SMART" id="SM00826">
    <property type="entry name" value="PKS_DH"/>
    <property type="match status" value="1"/>
</dbReference>
<dbReference type="SUPFAM" id="SSF51735">
    <property type="entry name" value="NAD(P)-binding Rossmann-fold domains"/>
    <property type="match status" value="1"/>
</dbReference>
<dbReference type="CDD" id="cd02440">
    <property type="entry name" value="AdoMet_MTases"/>
    <property type="match status" value="1"/>
</dbReference>
<feature type="domain" description="Ketosynthase family 3 (KS3)" evidence="10">
    <location>
        <begin position="4"/>
        <end position="442"/>
    </location>
</feature>
<dbReference type="InterPro" id="IPR013217">
    <property type="entry name" value="Methyltransf_12"/>
</dbReference>
<keyword evidence="6" id="KW-0511">Multifunctional enzyme</keyword>
<comment type="caution">
    <text evidence="12">The sequence shown here is derived from an EMBL/GenBank/DDBJ whole genome shotgun (WGS) entry which is preliminary data.</text>
</comment>
<dbReference type="Gene3D" id="3.40.47.10">
    <property type="match status" value="1"/>
</dbReference>
<proteinExistence type="predicted"/>
<dbReference type="SUPFAM" id="SSF52151">
    <property type="entry name" value="FabD/lysophospholipase-like"/>
    <property type="match status" value="1"/>
</dbReference>
<feature type="domain" description="PKS/mFAS DH" evidence="11">
    <location>
        <begin position="956"/>
        <end position="1268"/>
    </location>
</feature>
<dbReference type="InterPro" id="IPR036736">
    <property type="entry name" value="ACP-like_sf"/>
</dbReference>
<dbReference type="Gene3D" id="1.10.1200.10">
    <property type="entry name" value="ACP-like"/>
    <property type="match status" value="1"/>
</dbReference>
<dbReference type="InterPro" id="IPR057326">
    <property type="entry name" value="KR_dom"/>
</dbReference>
<dbReference type="InterPro" id="IPR020841">
    <property type="entry name" value="PKS_Beta-ketoAc_synthase_dom"/>
</dbReference>
<dbReference type="InterPro" id="IPR016039">
    <property type="entry name" value="Thiolase-like"/>
</dbReference>
<dbReference type="Pfam" id="PF00109">
    <property type="entry name" value="ketoacyl-synt"/>
    <property type="match status" value="1"/>
</dbReference>
<dbReference type="SUPFAM" id="SSF47336">
    <property type="entry name" value="ACP-like"/>
    <property type="match status" value="1"/>
</dbReference>
<dbReference type="InterPro" id="IPR016035">
    <property type="entry name" value="Acyl_Trfase/lysoPLipase"/>
</dbReference>
<dbReference type="PROSITE" id="PS50075">
    <property type="entry name" value="CARRIER"/>
    <property type="match status" value="1"/>
</dbReference>
<dbReference type="InterPro" id="IPR018201">
    <property type="entry name" value="Ketoacyl_synth_AS"/>
</dbReference>
<evidence type="ECO:0000256" key="8">
    <source>
        <dbReference type="SAM" id="MobiDB-lite"/>
    </source>
</evidence>
<feature type="active site" description="Proton donor; for dehydratase activity" evidence="7">
    <location>
        <position position="1175"/>
    </location>
</feature>
<dbReference type="CDD" id="cd00833">
    <property type="entry name" value="PKS"/>
    <property type="match status" value="1"/>
</dbReference>
<dbReference type="PANTHER" id="PTHR43775:SF20">
    <property type="entry name" value="HYBRID PKS-NRPS SYNTHETASE APDA"/>
    <property type="match status" value="1"/>
</dbReference>
<dbReference type="SUPFAM" id="SSF53901">
    <property type="entry name" value="Thiolase-like"/>
    <property type="match status" value="1"/>
</dbReference>
<dbReference type="GO" id="GO:0004312">
    <property type="term" value="F:fatty acid synthase activity"/>
    <property type="evidence" value="ECO:0007669"/>
    <property type="project" value="TreeGrafter"/>
</dbReference>
<feature type="region of interest" description="N-terminal hotdog fold" evidence="7">
    <location>
        <begin position="956"/>
        <end position="1098"/>
    </location>
</feature>
<dbReference type="PROSITE" id="PS00606">
    <property type="entry name" value="KS3_1"/>
    <property type="match status" value="1"/>
</dbReference>
<evidence type="ECO:0000313" key="12">
    <source>
        <dbReference type="EMBL" id="OLN95800.1"/>
    </source>
</evidence>
<evidence type="ECO:0000256" key="1">
    <source>
        <dbReference type="ARBA" id="ARBA00022450"/>
    </source>
</evidence>
<dbReference type="InterPro" id="IPR049900">
    <property type="entry name" value="PKS_mFAS_DH"/>
</dbReference>
<dbReference type="Gene3D" id="3.40.366.10">
    <property type="entry name" value="Malonyl-Coenzyme A Acyl Carrier Protein, domain 2"/>
    <property type="match status" value="1"/>
</dbReference>
<dbReference type="Pfam" id="PF23297">
    <property type="entry name" value="ACP_SdgA_C"/>
    <property type="match status" value="1"/>
</dbReference>
<dbReference type="Pfam" id="PF14765">
    <property type="entry name" value="PS-DH"/>
    <property type="match status" value="1"/>
</dbReference>
<keyword evidence="4" id="KW-0808">Transferase</keyword>
<gene>
    <name evidence="12" type="ORF">CCHL11_02740</name>
</gene>
<dbReference type="GO" id="GO:0031177">
    <property type="term" value="F:phosphopantetheine binding"/>
    <property type="evidence" value="ECO:0007669"/>
    <property type="project" value="InterPro"/>
</dbReference>
<dbReference type="InterPro" id="IPR036291">
    <property type="entry name" value="NAD(P)-bd_dom_sf"/>
</dbReference>
<keyword evidence="1" id="KW-0596">Phosphopantetheine</keyword>
<dbReference type="InterPro" id="IPR014030">
    <property type="entry name" value="Ketoacyl_synth_N"/>
</dbReference>
<dbReference type="Pfam" id="PF00698">
    <property type="entry name" value="Acyl_transf_1"/>
    <property type="match status" value="1"/>
</dbReference>
<evidence type="ECO:0000256" key="5">
    <source>
        <dbReference type="ARBA" id="ARBA00023002"/>
    </source>
</evidence>
<accession>A0A1Q8S312</accession>
<dbReference type="GO" id="GO:0032259">
    <property type="term" value="P:methylation"/>
    <property type="evidence" value="ECO:0007669"/>
    <property type="project" value="UniProtKB-KW"/>
</dbReference>
<protein>
    <submittedName>
        <fullName evidence="12">Polyketide synthase-nonribosomal peptide synthetase 1</fullName>
    </submittedName>
</protein>
<evidence type="ECO:0000313" key="13">
    <source>
        <dbReference type="Proteomes" id="UP000186583"/>
    </source>
</evidence>